<dbReference type="AlphaFoldDB" id="A0A7S0CFF0"/>
<keyword evidence="4 5" id="KW-0472">Membrane</keyword>
<evidence type="ECO:0000256" key="2">
    <source>
        <dbReference type="ARBA" id="ARBA00022692"/>
    </source>
</evidence>
<dbReference type="Pfam" id="PF01040">
    <property type="entry name" value="UbiA"/>
    <property type="match status" value="1"/>
</dbReference>
<dbReference type="EMBL" id="HBEL01039532">
    <property type="protein sequence ID" value="CAD8422216.1"/>
    <property type="molecule type" value="Transcribed_RNA"/>
</dbReference>
<feature type="transmembrane region" description="Helical" evidence="5">
    <location>
        <begin position="199"/>
        <end position="226"/>
    </location>
</feature>
<feature type="transmembrane region" description="Helical" evidence="5">
    <location>
        <begin position="108"/>
        <end position="132"/>
    </location>
</feature>
<gene>
    <name evidence="6" type="ORF">PINE0816_LOCUS18372</name>
</gene>
<keyword evidence="3 5" id="KW-1133">Transmembrane helix</keyword>
<name>A0A7S0CFF0_9STRA</name>
<keyword evidence="2 5" id="KW-0812">Transmembrane</keyword>
<evidence type="ECO:0000256" key="3">
    <source>
        <dbReference type="ARBA" id="ARBA00022989"/>
    </source>
</evidence>
<evidence type="ECO:0000256" key="5">
    <source>
        <dbReference type="SAM" id="Phobius"/>
    </source>
</evidence>
<reference evidence="6" key="1">
    <citation type="submission" date="2021-01" db="EMBL/GenBank/DDBJ databases">
        <authorList>
            <person name="Corre E."/>
            <person name="Pelletier E."/>
            <person name="Niang G."/>
            <person name="Scheremetjew M."/>
            <person name="Finn R."/>
            <person name="Kale V."/>
            <person name="Holt S."/>
            <person name="Cochrane G."/>
            <person name="Meng A."/>
            <person name="Brown T."/>
            <person name="Cohen L."/>
        </authorList>
    </citation>
    <scope>NUCLEOTIDE SEQUENCE</scope>
    <source>
        <strain evidence="6">CCAP1064/1</strain>
    </source>
</reference>
<feature type="transmembrane region" description="Helical" evidence="5">
    <location>
        <begin position="144"/>
        <end position="162"/>
    </location>
</feature>
<evidence type="ECO:0000313" key="6">
    <source>
        <dbReference type="EMBL" id="CAD8422216.1"/>
    </source>
</evidence>
<dbReference type="GO" id="GO:0016020">
    <property type="term" value="C:membrane"/>
    <property type="evidence" value="ECO:0007669"/>
    <property type="project" value="UniProtKB-SubCell"/>
</dbReference>
<protein>
    <submittedName>
        <fullName evidence="6">Uncharacterized protein</fullName>
    </submittedName>
</protein>
<sequence length="394" mass="42639">MTIRIRSWYALAALSITTIRGYSPSNHRIRTVPRTTSYVCTTPRFRSHARGPANGAGVLFDNRATDVSEVSSDGKYIQPLLPSGETVADATVMSSLGSLWRMTRPSNYLGVVLFHLLGTQLGLSAAVSAGSATMTLSQLLLTPSHLAVLLSLLLTSGTSMMVNDYYDNRKSNDLLPINIRLDTPPVTPPPRVVKRAASFLYALLLLTVTVVPGSLARLCVVSATMTTFLYTEHLKPLTWIKNMSCALIIGLAPLTSAAATLDLLLGSASTMKLPPALIRVTLMLFLSFWGRELTMDINDAPEDDANSIPTVPVVYSRKFASRAAAGLAMAAASVSLLRLSYTGWRQFLLSVTGCAWHLWHAWGVVKSQGEDSEIVEHAVEGGKLSVLLWMASFL</sequence>
<dbReference type="InterPro" id="IPR000537">
    <property type="entry name" value="UbiA_prenyltransferase"/>
</dbReference>
<proteinExistence type="predicted"/>
<accession>A0A7S0CFF0</accession>
<dbReference type="GO" id="GO:0016765">
    <property type="term" value="F:transferase activity, transferring alkyl or aryl (other than methyl) groups"/>
    <property type="evidence" value="ECO:0007669"/>
    <property type="project" value="InterPro"/>
</dbReference>
<organism evidence="6">
    <name type="scientific">Proboscia inermis</name>
    <dbReference type="NCBI Taxonomy" id="420281"/>
    <lineage>
        <taxon>Eukaryota</taxon>
        <taxon>Sar</taxon>
        <taxon>Stramenopiles</taxon>
        <taxon>Ochrophyta</taxon>
        <taxon>Bacillariophyta</taxon>
        <taxon>Coscinodiscophyceae</taxon>
        <taxon>Rhizosoleniophycidae</taxon>
        <taxon>Rhizosoleniales</taxon>
        <taxon>Rhizosoleniaceae</taxon>
        <taxon>Proboscia</taxon>
    </lineage>
</organism>
<evidence type="ECO:0000256" key="1">
    <source>
        <dbReference type="ARBA" id="ARBA00004141"/>
    </source>
</evidence>
<comment type="subcellular location">
    <subcellularLocation>
        <location evidence="1">Membrane</location>
        <topology evidence="1">Multi-pass membrane protein</topology>
    </subcellularLocation>
</comment>
<evidence type="ECO:0000256" key="4">
    <source>
        <dbReference type="ARBA" id="ARBA00023136"/>
    </source>
</evidence>